<keyword evidence="4" id="KW-1185">Reference proteome</keyword>
<dbReference type="Proteomes" id="UP000037460">
    <property type="component" value="Unassembled WGS sequence"/>
</dbReference>
<feature type="domain" description="AtTam37 zinc finger" evidence="2">
    <location>
        <begin position="76"/>
        <end position="175"/>
    </location>
</feature>
<dbReference type="PANTHER" id="PTHR15852:SF54">
    <property type="entry name" value="PROTEIN SSUH2 HOMOLOG"/>
    <property type="match status" value="1"/>
</dbReference>
<sequence length="187" mass="19687">MMLAASAVLCSAFMLPTPVPAPETHSIARSGISPQMLDMDTIGGIAIALGGVGGGIALIALTEKAGQRNEEAANEQPCVVCKGARVVTCPVCQGTGRDQYADLVKGVREAAGEVGEKTTVITVDDWEDGPKQVELFKEILSKYPVKYSGSGTCINCDGRGVIVCDNCQGSGLQPRFLERYSPDDFMD</sequence>
<dbReference type="Pfam" id="PF25112">
    <property type="entry name" value="zf-AtTam37"/>
    <property type="match status" value="1"/>
</dbReference>
<keyword evidence="1" id="KW-0812">Transmembrane</keyword>
<evidence type="ECO:0000259" key="2">
    <source>
        <dbReference type="Pfam" id="PF25112"/>
    </source>
</evidence>
<dbReference type="EMBL" id="JWZX01003266">
    <property type="protein sequence ID" value="KOO22610.1"/>
    <property type="molecule type" value="Genomic_DNA"/>
</dbReference>
<dbReference type="InterPro" id="IPR056892">
    <property type="entry name" value="Zf-AtTam37"/>
</dbReference>
<keyword evidence="1" id="KW-0472">Membrane</keyword>
<name>A0A0M0J810_9EUKA</name>
<proteinExistence type="predicted"/>
<evidence type="ECO:0000256" key="1">
    <source>
        <dbReference type="SAM" id="Phobius"/>
    </source>
</evidence>
<reference evidence="4" key="1">
    <citation type="journal article" date="2015" name="PLoS Genet.">
        <title>Genome Sequence and Transcriptome Analyses of Chrysochromulina tobin: Metabolic Tools for Enhanced Algal Fitness in the Prominent Order Prymnesiales (Haptophyceae).</title>
        <authorList>
            <person name="Hovde B.T."/>
            <person name="Deodato C.R."/>
            <person name="Hunsperger H.M."/>
            <person name="Ryken S.A."/>
            <person name="Yost W."/>
            <person name="Jha R.K."/>
            <person name="Patterson J."/>
            <person name="Monnat R.J. Jr."/>
            <person name="Barlow S.B."/>
            <person name="Starkenburg S.R."/>
            <person name="Cattolico R.A."/>
        </authorList>
    </citation>
    <scope>NUCLEOTIDE SEQUENCE</scope>
    <source>
        <strain evidence="4">CCMP291</strain>
    </source>
</reference>
<dbReference type="PANTHER" id="PTHR15852">
    <property type="entry name" value="PLASTID TRANSCRIPTIONALLY ACTIVE PROTEIN"/>
    <property type="match status" value="1"/>
</dbReference>
<evidence type="ECO:0000313" key="4">
    <source>
        <dbReference type="Proteomes" id="UP000037460"/>
    </source>
</evidence>
<comment type="caution">
    <text evidence="3">The sequence shown here is derived from an EMBL/GenBank/DDBJ whole genome shotgun (WGS) entry which is preliminary data.</text>
</comment>
<dbReference type="OrthoDB" id="4733at2759"/>
<gene>
    <name evidence="3" type="ORF">Ctob_001622</name>
</gene>
<accession>A0A0M0J810</accession>
<keyword evidence="1" id="KW-1133">Transmembrane helix</keyword>
<dbReference type="AlphaFoldDB" id="A0A0M0J810"/>
<feature type="transmembrane region" description="Helical" evidence="1">
    <location>
        <begin position="42"/>
        <end position="61"/>
    </location>
</feature>
<protein>
    <submittedName>
        <fullName evidence="3">Chaperone protein-related protein</fullName>
    </submittedName>
</protein>
<organism evidence="3 4">
    <name type="scientific">Chrysochromulina tobinii</name>
    <dbReference type="NCBI Taxonomy" id="1460289"/>
    <lineage>
        <taxon>Eukaryota</taxon>
        <taxon>Haptista</taxon>
        <taxon>Haptophyta</taxon>
        <taxon>Prymnesiophyceae</taxon>
        <taxon>Prymnesiales</taxon>
        <taxon>Chrysochromulinaceae</taxon>
        <taxon>Chrysochromulina</taxon>
    </lineage>
</organism>
<evidence type="ECO:0000313" key="3">
    <source>
        <dbReference type="EMBL" id="KOO22610.1"/>
    </source>
</evidence>